<evidence type="ECO:0008006" key="9">
    <source>
        <dbReference type="Google" id="ProtNLM"/>
    </source>
</evidence>
<feature type="transmembrane region" description="Helical" evidence="6">
    <location>
        <begin position="224"/>
        <end position="242"/>
    </location>
</feature>
<evidence type="ECO:0000256" key="3">
    <source>
        <dbReference type="ARBA" id="ARBA00022692"/>
    </source>
</evidence>
<sequence>MAVSNNITSVLNFIAFLSSIPIIASGVWLASKPDNECIHWIRWPLVFLGISILLVSLTGFVGSYWNKECLLAFYLICMAVLIGALLIILVLAFVVTRPDGSYSVEGRAFREYRLGGFSAWLRNHITNSDNWGKIRACLAESNFCAKLDREYISADQFFASRRCCKPPTICGYQYVNPTMWINPVNTLSDPDCSIWNNDQSLLCYSCDSCKAGLLGNLRKEWRRVNVILIIAVVVLIWVYLIACSAFKNAQTEDLFRRYKQADVHLRLVEEEDSMMPGETYMPFPVVSIIEGGVRFHLDILFFFGSRILLLRSSEGIYARATTLSRLSDKSCARVRACLSRSSEHRASVEWKNQATSTFAKVYRPLERQILRSSDNSHFACPFECRNLCSSEDPVFSKF</sequence>
<keyword evidence="5 6" id="KW-0472">Membrane</keyword>
<dbReference type="AlphaFoldDB" id="A0A7J7G6M4"/>
<comment type="subcellular location">
    <subcellularLocation>
        <location evidence="1">Membrane</location>
        <topology evidence="1">Multi-pass membrane protein</topology>
    </subcellularLocation>
</comment>
<accession>A0A7J7G6M4</accession>
<dbReference type="PRINTS" id="PR00259">
    <property type="entry name" value="TMFOUR"/>
</dbReference>
<dbReference type="Proteomes" id="UP000593564">
    <property type="component" value="Unassembled WGS sequence"/>
</dbReference>
<comment type="similarity">
    <text evidence="2">Belongs to the tetraspanin (TM4SF) family.</text>
</comment>
<keyword evidence="8" id="KW-1185">Reference proteome</keyword>
<evidence type="ECO:0000256" key="2">
    <source>
        <dbReference type="ARBA" id="ARBA00006840"/>
    </source>
</evidence>
<dbReference type="InterPro" id="IPR044991">
    <property type="entry name" value="TET_plant"/>
</dbReference>
<gene>
    <name evidence="7" type="ORF">HYC85_026237</name>
</gene>
<keyword evidence="3 6" id="KW-0812">Transmembrane</keyword>
<dbReference type="GO" id="GO:0009734">
    <property type="term" value="P:auxin-activated signaling pathway"/>
    <property type="evidence" value="ECO:0007669"/>
    <property type="project" value="InterPro"/>
</dbReference>
<evidence type="ECO:0000256" key="4">
    <source>
        <dbReference type="ARBA" id="ARBA00022989"/>
    </source>
</evidence>
<keyword evidence="4 6" id="KW-1133">Transmembrane helix</keyword>
<feature type="transmembrane region" description="Helical" evidence="6">
    <location>
        <begin position="12"/>
        <end position="31"/>
    </location>
</feature>
<dbReference type="GO" id="GO:0016020">
    <property type="term" value="C:membrane"/>
    <property type="evidence" value="ECO:0007669"/>
    <property type="project" value="UniProtKB-SubCell"/>
</dbReference>
<comment type="caution">
    <text evidence="7">The sequence shown here is derived from an EMBL/GenBank/DDBJ whole genome shotgun (WGS) entry which is preliminary data.</text>
</comment>
<dbReference type="EMBL" id="JACBKZ010000013">
    <property type="protein sequence ID" value="KAF5935108.1"/>
    <property type="molecule type" value="Genomic_DNA"/>
</dbReference>
<feature type="transmembrane region" description="Helical" evidence="6">
    <location>
        <begin position="43"/>
        <end position="65"/>
    </location>
</feature>
<evidence type="ECO:0000313" key="7">
    <source>
        <dbReference type="EMBL" id="KAF5935108.1"/>
    </source>
</evidence>
<evidence type="ECO:0000256" key="1">
    <source>
        <dbReference type="ARBA" id="ARBA00004141"/>
    </source>
</evidence>
<protein>
    <recommendedName>
        <fullName evidence="9">Tetraspanin-2</fullName>
    </recommendedName>
</protein>
<reference evidence="8" key="1">
    <citation type="journal article" date="2020" name="Nat. Commun.">
        <title>Genome assembly of wild tea tree DASZ reveals pedigree and selection history of tea varieties.</title>
        <authorList>
            <person name="Zhang W."/>
            <person name="Zhang Y."/>
            <person name="Qiu H."/>
            <person name="Guo Y."/>
            <person name="Wan H."/>
            <person name="Zhang X."/>
            <person name="Scossa F."/>
            <person name="Alseekh S."/>
            <person name="Zhang Q."/>
            <person name="Wang P."/>
            <person name="Xu L."/>
            <person name="Schmidt M.H."/>
            <person name="Jia X."/>
            <person name="Li D."/>
            <person name="Zhu A."/>
            <person name="Guo F."/>
            <person name="Chen W."/>
            <person name="Ni D."/>
            <person name="Usadel B."/>
            <person name="Fernie A.R."/>
            <person name="Wen W."/>
        </authorList>
    </citation>
    <scope>NUCLEOTIDE SEQUENCE [LARGE SCALE GENOMIC DNA]</scope>
    <source>
        <strain evidence="8">cv. G240</strain>
    </source>
</reference>
<proteinExistence type="inferred from homology"/>
<reference evidence="7 8" key="2">
    <citation type="submission" date="2020-07" db="EMBL/GenBank/DDBJ databases">
        <title>Genome assembly of wild tea tree DASZ reveals pedigree and selection history of tea varieties.</title>
        <authorList>
            <person name="Zhang W."/>
        </authorList>
    </citation>
    <scope>NUCLEOTIDE SEQUENCE [LARGE SCALE GENOMIC DNA]</scope>
    <source>
        <strain evidence="8">cv. G240</strain>
        <tissue evidence="7">Leaf</tissue>
    </source>
</reference>
<dbReference type="Pfam" id="PF00335">
    <property type="entry name" value="Tetraspanin"/>
    <property type="match status" value="1"/>
</dbReference>
<feature type="transmembrane region" description="Helical" evidence="6">
    <location>
        <begin position="71"/>
        <end position="95"/>
    </location>
</feature>
<evidence type="ECO:0000256" key="5">
    <source>
        <dbReference type="ARBA" id="ARBA00023136"/>
    </source>
</evidence>
<evidence type="ECO:0000256" key="6">
    <source>
        <dbReference type="SAM" id="Phobius"/>
    </source>
</evidence>
<name>A0A7J7G6M4_CAMSI</name>
<organism evidence="7 8">
    <name type="scientific">Camellia sinensis</name>
    <name type="common">Tea plant</name>
    <name type="synonym">Thea sinensis</name>
    <dbReference type="NCBI Taxonomy" id="4442"/>
    <lineage>
        <taxon>Eukaryota</taxon>
        <taxon>Viridiplantae</taxon>
        <taxon>Streptophyta</taxon>
        <taxon>Embryophyta</taxon>
        <taxon>Tracheophyta</taxon>
        <taxon>Spermatophyta</taxon>
        <taxon>Magnoliopsida</taxon>
        <taxon>eudicotyledons</taxon>
        <taxon>Gunneridae</taxon>
        <taxon>Pentapetalae</taxon>
        <taxon>asterids</taxon>
        <taxon>Ericales</taxon>
        <taxon>Theaceae</taxon>
        <taxon>Camellia</taxon>
    </lineage>
</organism>
<dbReference type="PANTHER" id="PTHR32191">
    <property type="entry name" value="TETRASPANIN-8-RELATED"/>
    <property type="match status" value="1"/>
</dbReference>
<evidence type="ECO:0000313" key="8">
    <source>
        <dbReference type="Proteomes" id="UP000593564"/>
    </source>
</evidence>
<dbReference type="InterPro" id="IPR018499">
    <property type="entry name" value="Tetraspanin/Peripherin"/>
</dbReference>